<comment type="caution">
    <text evidence="2">The sequence shown here is derived from an EMBL/GenBank/DDBJ whole genome shotgun (WGS) entry which is preliminary data.</text>
</comment>
<dbReference type="Proteomes" id="UP000324222">
    <property type="component" value="Unassembled WGS sequence"/>
</dbReference>
<evidence type="ECO:0000313" key="2">
    <source>
        <dbReference type="EMBL" id="MPC32693.1"/>
    </source>
</evidence>
<feature type="compositionally biased region" description="Basic and acidic residues" evidence="1">
    <location>
        <begin position="28"/>
        <end position="40"/>
    </location>
</feature>
<dbReference type="AlphaFoldDB" id="A0A5B7EI13"/>
<gene>
    <name evidence="2" type="ORF">E2C01_026018</name>
</gene>
<protein>
    <submittedName>
        <fullName evidence="2">Uncharacterized protein</fullName>
    </submittedName>
</protein>
<proteinExistence type="predicted"/>
<feature type="compositionally biased region" description="Acidic residues" evidence="1">
    <location>
        <begin position="119"/>
        <end position="137"/>
    </location>
</feature>
<keyword evidence="3" id="KW-1185">Reference proteome</keyword>
<dbReference type="EMBL" id="VSRR010002675">
    <property type="protein sequence ID" value="MPC32693.1"/>
    <property type="molecule type" value="Genomic_DNA"/>
</dbReference>
<evidence type="ECO:0000256" key="1">
    <source>
        <dbReference type="SAM" id="MobiDB-lite"/>
    </source>
</evidence>
<feature type="region of interest" description="Disordered" evidence="1">
    <location>
        <begin position="1"/>
        <end position="51"/>
    </location>
</feature>
<sequence length="232" mass="26143">MKNQRDTAMIIVRDETRKSAGRAAVAEGRQRKEGREEHKPPKASQNSRGLLLESLSQEVASPVADAMGGSDPFLGPAKGQIMAAASERTSDGGVRTNKNETSRKCYPCHQRRPRLRQAEEDEEEAEEEIELEEEDDLWWLAGSEEEEEDQESLCSLPRRRSIIQCSPHEKEQGCSGLRRALTSFSLRLLHTEKERPVQRILRPPRRRQTMRGLSGLPIEAANQWNATAAFDG</sequence>
<name>A0A5B7EI13_PORTR</name>
<feature type="region of interest" description="Disordered" evidence="1">
    <location>
        <begin position="114"/>
        <end position="137"/>
    </location>
</feature>
<organism evidence="2 3">
    <name type="scientific">Portunus trituberculatus</name>
    <name type="common">Swimming crab</name>
    <name type="synonym">Neptunus trituberculatus</name>
    <dbReference type="NCBI Taxonomy" id="210409"/>
    <lineage>
        <taxon>Eukaryota</taxon>
        <taxon>Metazoa</taxon>
        <taxon>Ecdysozoa</taxon>
        <taxon>Arthropoda</taxon>
        <taxon>Crustacea</taxon>
        <taxon>Multicrustacea</taxon>
        <taxon>Malacostraca</taxon>
        <taxon>Eumalacostraca</taxon>
        <taxon>Eucarida</taxon>
        <taxon>Decapoda</taxon>
        <taxon>Pleocyemata</taxon>
        <taxon>Brachyura</taxon>
        <taxon>Eubrachyura</taxon>
        <taxon>Portunoidea</taxon>
        <taxon>Portunidae</taxon>
        <taxon>Portuninae</taxon>
        <taxon>Portunus</taxon>
    </lineage>
</organism>
<reference evidence="2 3" key="1">
    <citation type="submission" date="2019-05" db="EMBL/GenBank/DDBJ databases">
        <title>Another draft genome of Portunus trituberculatus and its Hox gene families provides insights of decapod evolution.</title>
        <authorList>
            <person name="Jeong J.-H."/>
            <person name="Song I."/>
            <person name="Kim S."/>
            <person name="Choi T."/>
            <person name="Kim D."/>
            <person name="Ryu S."/>
            <person name="Kim W."/>
        </authorList>
    </citation>
    <scope>NUCLEOTIDE SEQUENCE [LARGE SCALE GENOMIC DNA]</scope>
    <source>
        <tissue evidence="2">Muscle</tissue>
    </source>
</reference>
<accession>A0A5B7EI13</accession>
<evidence type="ECO:0000313" key="3">
    <source>
        <dbReference type="Proteomes" id="UP000324222"/>
    </source>
</evidence>
<feature type="region of interest" description="Disordered" evidence="1">
    <location>
        <begin position="64"/>
        <end position="102"/>
    </location>
</feature>